<organism evidence="1 2">
    <name type="scientific">Paraburkholderia sabiae</name>
    <dbReference type="NCBI Taxonomy" id="273251"/>
    <lineage>
        <taxon>Bacteria</taxon>
        <taxon>Pseudomonadati</taxon>
        <taxon>Pseudomonadota</taxon>
        <taxon>Betaproteobacteria</taxon>
        <taxon>Burkholderiales</taxon>
        <taxon>Burkholderiaceae</taxon>
        <taxon>Paraburkholderia</taxon>
    </lineage>
</organism>
<sequence>MPKFEVDEDVARLVERLANPKPFENLSFNAALKRVLDRFMGDNHQPQVDLNELLAGSMAAAQAQPKKAPSPSAQEWAATVLELKNKRGLTTWKAICDHLKIQTGGDSARRRLQTWVKLHKPAWPPVPDTPTTAE</sequence>
<dbReference type="Proteomes" id="UP001494588">
    <property type="component" value="Unassembled WGS sequence"/>
</dbReference>
<dbReference type="EMBL" id="JAZHGC010000081">
    <property type="protein sequence ID" value="MEM5292298.1"/>
    <property type="molecule type" value="Genomic_DNA"/>
</dbReference>
<gene>
    <name evidence="1" type="ORF">V4C55_42150</name>
</gene>
<accession>A0ABU9QT23</accession>
<evidence type="ECO:0000313" key="2">
    <source>
        <dbReference type="Proteomes" id="UP001494588"/>
    </source>
</evidence>
<protein>
    <submittedName>
        <fullName evidence="1">Uncharacterized protein</fullName>
    </submittedName>
</protein>
<reference evidence="1 2" key="1">
    <citation type="submission" date="2024-01" db="EMBL/GenBank/DDBJ databases">
        <title>The diversity of rhizobia nodulating Mimosa spp. in eleven states of Brazil covering several biomes is determined by host plant, location, and edaphic factors.</title>
        <authorList>
            <person name="Rouws L."/>
            <person name="Barauna A."/>
            <person name="Beukes C."/>
            <person name="De Faria S.M."/>
            <person name="Gross E."/>
            <person name="Dos Reis Junior F.B."/>
            <person name="Simon M."/>
            <person name="Maluk M."/>
            <person name="Odee D.W."/>
            <person name="Kenicer G."/>
            <person name="Young J.P.W."/>
            <person name="Reis V.M."/>
            <person name="Zilli J."/>
            <person name="James E.K."/>
        </authorList>
    </citation>
    <scope>NUCLEOTIDE SEQUENCE [LARGE SCALE GENOMIC DNA]</scope>
    <source>
        <strain evidence="1 2">JPY77</strain>
    </source>
</reference>
<comment type="caution">
    <text evidence="1">The sequence shown here is derived from an EMBL/GenBank/DDBJ whole genome shotgun (WGS) entry which is preliminary data.</text>
</comment>
<proteinExistence type="predicted"/>
<name>A0ABU9QT23_9BURK</name>
<evidence type="ECO:0000313" key="1">
    <source>
        <dbReference type="EMBL" id="MEM5292298.1"/>
    </source>
</evidence>
<dbReference type="RefSeq" id="WP_201661694.1">
    <property type="nucleotide sequence ID" value="NZ_CAJHCS010000051.1"/>
</dbReference>
<keyword evidence="2" id="KW-1185">Reference proteome</keyword>